<keyword evidence="4" id="KW-1185">Reference proteome</keyword>
<accession>A0ABP8LDE3</accession>
<dbReference type="Pfam" id="PF01882">
    <property type="entry name" value="DUF58"/>
    <property type="match status" value="1"/>
</dbReference>
<evidence type="ECO:0000256" key="1">
    <source>
        <dbReference type="SAM" id="MobiDB-lite"/>
    </source>
</evidence>
<feature type="compositionally biased region" description="Pro residues" evidence="1">
    <location>
        <begin position="1"/>
        <end position="10"/>
    </location>
</feature>
<feature type="domain" description="DUF58" evidence="2">
    <location>
        <begin position="221"/>
        <end position="395"/>
    </location>
</feature>
<organism evidence="3 4">
    <name type="scientific">Georgenia halophila</name>
    <dbReference type="NCBI Taxonomy" id="620889"/>
    <lineage>
        <taxon>Bacteria</taxon>
        <taxon>Bacillati</taxon>
        <taxon>Actinomycetota</taxon>
        <taxon>Actinomycetes</taxon>
        <taxon>Micrococcales</taxon>
        <taxon>Bogoriellaceae</taxon>
        <taxon>Georgenia</taxon>
    </lineage>
</organism>
<evidence type="ECO:0000313" key="4">
    <source>
        <dbReference type="Proteomes" id="UP001500622"/>
    </source>
</evidence>
<gene>
    <name evidence="3" type="ORF">GCM10023169_26110</name>
</gene>
<evidence type="ECO:0000313" key="3">
    <source>
        <dbReference type="EMBL" id="GAA4426854.1"/>
    </source>
</evidence>
<proteinExistence type="predicted"/>
<feature type="region of interest" description="Disordered" evidence="1">
    <location>
        <begin position="193"/>
        <end position="216"/>
    </location>
</feature>
<sequence length="452" mass="48972">MTTPELPRPAPGGLSGAGRDEDRWVVTHSHVRGVLVAVVGTVAALVLQRPDLLVLVTPVALVVVWSSVERPRRRTRAWSRLGRTVATEGDRHAVRVGVTTVPGAELVSTSLAPRPWIRRRPEHGARVGLVDAEDVERGEIRLVTGADPLRWGFHAVGPVLVGAVSPWGAFRWGPVPLAEARIRVLPDPAAFDATAPAPHPRGLVGRHRSTRPGEGSEFASIRPFQWGDRLKRIHWARSLRSGELHVTSSYADQDTHVAVLVDAHIDLGRSEGTGGAASSLDRSVRAAAAMAEHFLHGGDRVSLQVFSGEMPLRVPPGTGRRHSHRVREVLSRVAPAHQHDGGHRRLRLGLGDGALVVMVSALVSPEALTHAAALVRSGLTVVVIDALGEDFELPSDWEPLDVLAWRVRLLERDREVRRIQQAGVPVVAWKGPGSLDPVLRSLARRGRSRVSL</sequence>
<protein>
    <recommendedName>
        <fullName evidence="2">DUF58 domain-containing protein</fullName>
    </recommendedName>
</protein>
<comment type="caution">
    <text evidence="3">The sequence shown here is derived from an EMBL/GenBank/DDBJ whole genome shotgun (WGS) entry which is preliminary data.</text>
</comment>
<dbReference type="PANTHER" id="PTHR33608">
    <property type="entry name" value="BLL2464 PROTEIN"/>
    <property type="match status" value="1"/>
</dbReference>
<dbReference type="PANTHER" id="PTHR33608:SF14">
    <property type="entry name" value="POSSIBLE CONSERVED SECRETED PROTEIN"/>
    <property type="match status" value="1"/>
</dbReference>
<evidence type="ECO:0000259" key="2">
    <source>
        <dbReference type="Pfam" id="PF01882"/>
    </source>
</evidence>
<dbReference type="InterPro" id="IPR002881">
    <property type="entry name" value="DUF58"/>
</dbReference>
<dbReference type="Proteomes" id="UP001500622">
    <property type="component" value="Unassembled WGS sequence"/>
</dbReference>
<name>A0ABP8LDE3_9MICO</name>
<dbReference type="RefSeq" id="WP_345216696.1">
    <property type="nucleotide sequence ID" value="NZ_BAABGN010000011.1"/>
</dbReference>
<reference evidence="4" key="1">
    <citation type="journal article" date="2019" name="Int. J. Syst. Evol. Microbiol.">
        <title>The Global Catalogue of Microorganisms (GCM) 10K type strain sequencing project: providing services to taxonomists for standard genome sequencing and annotation.</title>
        <authorList>
            <consortium name="The Broad Institute Genomics Platform"/>
            <consortium name="The Broad Institute Genome Sequencing Center for Infectious Disease"/>
            <person name="Wu L."/>
            <person name="Ma J."/>
        </authorList>
    </citation>
    <scope>NUCLEOTIDE SEQUENCE [LARGE SCALE GENOMIC DNA]</scope>
    <source>
        <strain evidence="4">JCM 17810</strain>
    </source>
</reference>
<dbReference type="EMBL" id="BAABGN010000011">
    <property type="protein sequence ID" value="GAA4426854.1"/>
    <property type="molecule type" value="Genomic_DNA"/>
</dbReference>
<feature type="region of interest" description="Disordered" evidence="1">
    <location>
        <begin position="1"/>
        <end position="20"/>
    </location>
</feature>